<keyword evidence="1" id="KW-0732">Signal</keyword>
<keyword evidence="3" id="KW-1185">Reference proteome</keyword>
<name>A0ABD3QGM5_9STRA</name>
<feature type="chain" id="PRO_5044771574" evidence="1">
    <location>
        <begin position="18"/>
        <end position="314"/>
    </location>
</feature>
<reference evidence="2 3" key="1">
    <citation type="submission" date="2024-10" db="EMBL/GenBank/DDBJ databases">
        <title>Updated reference genomes for cyclostephanoid diatoms.</title>
        <authorList>
            <person name="Roberts W.R."/>
            <person name="Alverson A.J."/>
        </authorList>
    </citation>
    <scope>NUCLEOTIDE SEQUENCE [LARGE SCALE GENOMIC DNA]</scope>
    <source>
        <strain evidence="2 3">AJA010-31</strain>
    </source>
</reference>
<dbReference type="AlphaFoldDB" id="A0ABD3QGM5"/>
<evidence type="ECO:0000313" key="3">
    <source>
        <dbReference type="Proteomes" id="UP001530400"/>
    </source>
</evidence>
<protein>
    <submittedName>
        <fullName evidence="2">Uncharacterized protein</fullName>
    </submittedName>
</protein>
<dbReference type="EMBL" id="JALLPJ020000201">
    <property type="protein sequence ID" value="KAL3798911.1"/>
    <property type="molecule type" value="Genomic_DNA"/>
</dbReference>
<dbReference type="Proteomes" id="UP001530400">
    <property type="component" value="Unassembled WGS sequence"/>
</dbReference>
<comment type="caution">
    <text evidence="2">The sequence shown here is derived from an EMBL/GenBank/DDBJ whole genome shotgun (WGS) entry which is preliminary data.</text>
</comment>
<feature type="signal peptide" evidence="1">
    <location>
        <begin position="1"/>
        <end position="17"/>
    </location>
</feature>
<proteinExistence type="predicted"/>
<gene>
    <name evidence="2" type="ORF">ACHAWO_013028</name>
</gene>
<accession>A0ABD3QGM5</accession>
<evidence type="ECO:0000256" key="1">
    <source>
        <dbReference type="SAM" id="SignalP"/>
    </source>
</evidence>
<evidence type="ECO:0000313" key="2">
    <source>
        <dbReference type="EMBL" id="KAL3798911.1"/>
    </source>
</evidence>
<organism evidence="2 3">
    <name type="scientific">Cyclotella atomus</name>
    <dbReference type="NCBI Taxonomy" id="382360"/>
    <lineage>
        <taxon>Eukaryota</taxon>
        <taxon>Sar</taxon>
        <taxon>Stramenopiles</taxon>
        <taxon>Ochrophyta</taxon>
        <taxon>Bacillariophyta</taxon>
        <taxon>Coscinodiscophyceae</taxon>
        <taxon>Thalassiosirophycidae</taxon>
        <taxon>Stephanodiscales</taxon>
        <taxon>Stephanodiscaceae</taxon>
        <taxon>Cyclotella</taxon>
    </lineage>
</organism>
<sequence>MEKLIKAFLTFVAAIIAIDYLEGPSTSHRSGGRFLSSEPSSAKPIMSTFFETVEGGCCGMTQEGHEQLLRAWEDAWRAVGWETRILTEMDARKHPEFDAMHDKLASLGVTDYNQRCFWRWLAMAVESDEDGGGGWMIDYDFFPLTLTAEKGIELAKQPGFKTWAAHVPTLIHSDKRGWNKLASLMIDSITEDVGLEKVTDIFVLKLLHDYLSDEEMGVTLWRNNYSYGFPYVATDDEDGPQIDCELASSKLGAHLSHYAVETVAEEKKNYPMIEGMKEGENVQRRGEAAMIMLKDYREKCIDQNEKIEEDVSVA</sequence>